<sequence>MFINMFFYACPVRSEIGTQELEELLRESRKKKNNKKFAVLGEKEANLRSTEAHYVSSEIIPNVNLGSDDPLSQGHTNQSSVNKPAESMFGLVEESASEPAEENKMVVREETQYEALAIVPIQVCLRCSKQPQWQKLNKHL</sequence>
<evidence type="ECO:0000313" key="3">
    <source>
        <dbReference type="Proteomes" id="UP000289738"/>
    </source>
</evidence>
<protein>
    <submittedName>
        <fullName evidence="2">Uncharacterized protein</fullName>
    </submittedName>
</protein>
<dbReference type="Proteomes" id="UP000289738">
    <property type="component" value="Chromosome A09"/>
</dbReference>
<organism evidence="2 3">
    <name type="scientific">Arachis hypogaea</name>
    <name type="common">Peanut</name>
    <dbReference type="NCBI Taxonomy" id="3818"/>
    <lineage>
        <taxon>Eukaryota</taxon>
        <taxon>Viridiplantae</taxon>
        <taxon>Streptophyta</taxon>
        <taxon>Embryophyta</taxon>
        <taxon>Tracheophyta</taxon>
        <taxon>Spermatophyta</taxon>
        <taxon>Magnoliopsida</taxon>
        <taxon>eudicotyledons</taxon>
        <taxon>Gunneridae</taxon>
        <taxon>Pentapetalae</taxon>
        <taxon>rosids</taxon>
        <taxon>fabids</taxon>
        <taxon>Fabales</taxon>
        <taxon>Fabaceae</taxon>
        <taxon>Papilionoideae</taxon>
        <taxon>50 kb inversion clade</taxon>
        <taxon>dalbergioids sensu lato</taxon>
        <taxon>Dalbergieae</taxon>
        <taxon>Pterocarpus clade</taxon>
        <taxon>Arachis</taxon>
    </lineage>
</organism>
<reference evidence="2 3" key="1">
    <citation type="submission" date="2019-01" db="EMBL/GenBank/DDBJ databases">
        <title>Sequencing of cultivated peanut Arachis hypogaea provides insights into genome evolution and oil improvement.</title>
        <authorList>
            <person name="Chen X."/>
        </authorList>
    </citation>
    <scope>NUCLEOTIDE SEQUENCE [LARGE SCALE GENOMIC DNA]</scope>
    <source>
        <strain evidence="3">cv. Fuhuasheng</strain>
        <tissue evidence="2">Leaves</tissue>
    </source>
</reference>
<evidence type="ECO:0000256" key="1">
    <source>
        <dbReference type="SAM" id="MobiDB-lite"/>
    </source>
</evidence>
<gene>
    <name evidence="2" type="ORF">Ahy_A09g043771</name>
</gene>
<keyword evidence="3" id="KW-1185">Reference proteome</keyword>
<accession>A0A445BIY6</accession>
<proteinExistence type="predicted"/>
<dbReference type="EMBL" id="SDMP01000009">
    <property type="protein sequence ID" value="RYR38648.1"/>
    <property type="molecule type" value="Genomic_DNA"/>
</dbReference>
<name>A0A445BIY6_ARAHY</name>
<dbReference type="AlphaFoldDB" id="A0A445BIY6"/>
<feature type="region of interest" description="Disordered" evidence="1">
    <location>
        <begin position="65"/>
        <end position="84"/>
    </location>
</feature>
<feature type="compositionally biased region" description="Polar residues" evidence="1">
    <location>
        <begin position="73"/>
        <end position="82"/>
    </location>
</feature>
<comment type="caution">
    <text evidence="2">The sequence shown here is derived from an EMBL/GenBank/DDBJ whole genome shotgun (WGS) entry which is preliminary data.</text>
</comment>
<evidence type="ECO:0000313" key="2">
    <source>
        <dbReference type="EMBL" id="RYR38648.1"/>
    </source>
</evidence>